<dbReference type="AlphaFoldDB" id="A0A7R8YZ05"/>
<dbReference type="EMBL" id="LR899013">
    <property type="protein sequence ID" value="CAD7089990.1"/>
    <property type="molecule type" value="Genomic_DNA"/>
</dbReference>
<gene>
    <name evidence="2" type="ORF">HERILL_LOCUS12505</name>
</gene>
<sequence length="85" mass="9365">MQFRAIFLLELLLACLLLNTLVAYPQQDPPGRVVQGISIDDARRRLIGDVSVQSRIGCGETGEYCTTSSGCCSTRCHVFLKRCVT</sequence>
<dbReference type="InParanoid" id="A0A7R8YZ05"/>
<proteinExistence type="predicted"/>
<reference evidence="2 3" key="1">
    <citation type="submission" date="2020-11" db="EMBL/GenBank/DDBJ databases">
        <authorList>
            <person name="Wallbank WR R."/>
            <person name="Pardo Diaz C."/>
            <person name="Kozak K."/>
            <person name="Martin S."/>
            <person name="Jiggins C."/>
            <person name="Moest M."/>
            <person name="Warren A I."/>
            <person name="Generalovic N T."/>
            <person name="Byers J.R.P. K."/>
            <person name="Montejo-Kovacevich G."/>
            <person name="Yen C E."/>
        </authorList>
    </citation>
    <scope>NUCLEOTIDE SEQUENCE [LARGE SCALE GENOMIC DNA]</scope>
</reference>
<protein>
    <submittedName>
        <fullName evidence="2">Uncharacterized protein</fullName>
    </submittedName>
</protein>
<feature type="signal peptide" evidence="1">
    <location>
        <begin position="1"/>
        <end position="23"/>
    </location>
</feature>
<feature type="chain" id="PRO_5031304014" evidence="1">
    <location>
        <begin position="24"/>
        <end position="85"/>
    </location>
</feature>
<keyword evidence="3" id="KW-1185">Reference proteome</keyword>
<dbReference type="Proteomes" id="UP000594454">
    <property type="component" value="Chromosome 5"/>
</dbReference>
<evidence type="ECO:0000313" key="3">
    <source>
        <dbReference type="Proteomes" id="UP000594454"/>
    </source>
</evidence>
<name>A0A7R8YZ05_HERIL</name>
<organism evidence="2 3">
    <name type="scientific">Hermetia illucens</name>
    <name type="common">Black soldier fly</name>
    <dbReference type="NCBI Taxonomy" id="343691"/>
    <lineage>
        <taxon>Eukaryota</taxon>
        <taxon>Metazoa</taxon>
        <taxon>Ecdysozoa</taxon>
        <taxon>Arthropoda</taxon>
        <taxon>Hexapoda</taxon>
        <taxon>Insecta</taxon>
        <taxon>Pterygota</taxon>
        <taxon>Neoptera</taxon>
        <taxon>Endopterygota</taxon>
        <taxon>Diptera</taxon>
        <taxon>Brachycera</taxon>
        <taxon>Stratiomyomorpha</taxon>
        <taxon>Stratiomyidae</taxon>
        <taxon>Hermetiinae</taxon>
        <taxon>Hermetia</taxon>
    </lineage>
</organism>
<keyword evidence="1" id="KW-0732">Signal</keyword>
<evidence type="ECO:0000256" key="1">
    <source>
        <dbReference type="SAM" id="SignalP"/>
    </source>
</evidence>
<accession>A0A7R8YZ05</accession>
<evidence type="ECO:0000313" key="2">
    <source>
        <dbReference type="EMBL" id="CAD7089990.1"/>
    </source>
</evidence>